<evidence type="ECO:0000256" key="4">
    <source>
        <dbReference type="ARBA" id="ARBA00022692"/>
    </source>
</evidence>
<gene>
    <name evidence="9" type="ORF">VN24_16475</name>
</gene>
<dbReference type="InterPro" id="IPR003416">
    <property type="entry name" value="MgtC/SapB/SrpB/YhiD_fam"/>
</dbReference>
<comment type="subcellular location">
    <subcellularLocation>
        <location evidence="1">Cell membrane</location>
        <topology evidence="1">Multi-pass membrane protein</topology>
    </subcellularLocation>
</comment>
<evidence type="ECO:0000256" key="2">
    <source>
        <dbReference type="ARBA" id="ARBA00009298"/>
    </source>
</evidence>
<dbReference type="PRINTS" id="PR01837">
    <property type="entry name" value="MGTCSAPBPROT"/>
</dbReference>
<keyword evidence="4 7" id="KW-0812">Transmembrane</keyword>
<keyword evidence="3" id="KW-1003">Cell membrane</keyword>
<organism evidence="9 10">
    <name type="scientific">Paenibacillus beijingensis</name>
    <dbReference type="NCBI Taxonomy" id="1126833"/>
    <lineage>
        <taxon>Bacteria</taxon>
        <taxon>Bacillati</taxon>
        <taxon>Bacillota</taxon>
        <taxon>Bacilli</taxon>
        <taxon>Bacillales</taxon>
        <taxon>Paenibacillaceae</taxon>
        <taxon>Paenibacillus</taxon>
    </lineage>
</organism>
<dbReference type="PANTHER" id="PTHR33778:SF1">
    <property type="entry name" value="MAGNESIUM TRANSPORTER YHID-RELATED"/>
    <property type="match status" value="1"/>
</dbReference>
<dbReference type="EMBL" id="CP011058">
    <property type="protein sequence ID" value="AJY77793.1"/>
    <property type="molecule type" value="Genomic_DNA"/>
</dbReference>
<evidence type="ECO:0000256" key="6">
    <source>
        <dbReference type="ARBA" id="ARBA00023136"/>
    </source>
</evidence>
<dbReference type="AlphaFoldDB" id="A0A0D5NSB9"/>
<sequence>MAIRLFTAMIGGGLIGLERQWSQHHAGLRTHMLVALGSAIIMLLSIYGFSEFVNEPNVRMDPARLGAQVISGIGFLGAGTIIRNGLSISGLTTAASLWVSAAIGLSAGAGFYFVTALATVLIVTTLFILKKVGRKLIPSPTNKTLHIIVEDLPGKLAEISSIFEAQKIKMGDLIVESQEEEELICIKLRYQDPRKQGVYNVIGEVQRISGVRSVGTVDGEGL</sequence>
<dbReference type="SUPFAM" id="SSF55021">
    <property type="entry name" value="ACT-like"/>
    <property type="match status" value="1"/>
</dbReference>
<evidence type="ECO:0000256" key="1">
    <source>
        <dbReference type="ARBA" id="ARBA00004651"/>
    </source>
</evidence>
<dbReference type="PANTHER" id="PTHR33778">
    <property type="entry name" value="PROTEIN MGTC"/>
    <property type="match status" value="1"/>
</dbReference>
<proteinExistence type="inferred from homology"/>
<dbReference type="KEGG" id="pbj:VN24_16475"/>
<protein>
    <recommendedName>
        <fullName evidence="8">MgtC/SapB/SrpB/YhiD N-terminal domain-containing protein</fullName>
    </recommendedName>
</protein>
<accession>A0A0D5NSB9</accession>
<comment type="similarity">
    <text evidence="2">Belongs to the MgtC/SapB family.</text>
</comment>
<dbReference type="InterPro" id="IPR045865">
    <property type="entry name" value="ACT-like_dom_sf"/>
</dbReference>
<dbReference type="HOGENOM" id="CLU_079292_0_1_9"/>
<feature type="transmembrane region" description="Helical" evidence="7">
    <location>
        <begin position="98"/>
        <end position="129"/>
    </location>
</feature>
<dbReference type="STRING" id="1126833.VN24_16475"/>
<evidence type="ECO:0000313" key="9">
    <source>
        <dbReference type="EMBL" id="AJY77793.1"/>
    </source>
</evidence>
<feature type="transmembrane region" description="Helical" evidence="7">
    <location>
        <begin position="65"/>
        <end position="86"/>
    </location>
</feature>
<keyword evidence="6 7" id="KW-0472">Membrane</keyword>
<evidence type="ECO:0000256" key="3">
    <source>
        <dbReference type="ARBA" id="ARBA00022475"/>
    </source>
</evidence>
<reference evidence="10" key="2">
    <citation type="submission" date="2015-03" db="EMBL/GenBank/DDBJ databases">
        <title>Genome sequence of Paenibacillus beijingensis strain DSM 24997T.</title>
        <authorList>
            <person name="Kwak Y."/>
            <person name="Shin J.-H."/>
        </authorList>
    </citation>
    <scope>NUCLEOTIDE SEQUENCE [LARGE SCALE GENOMIC DNA]</scope>
    <source>
        <strain evidence="10">DSM 24997</strain>
    </source>
</reference>
<dbReference type="InterPro" id="IPR049177">
    <property type="entry name" value="MgtC_SapB_SrpB_YhiD_N"/>
</dbReference>
<keyword evidence="10" id="KW-1185">Reference proteome</keyword>
<keyword evidence="5 7" id="KW-1133">Transmembrane helix</keyword>
<dbReference type="GO" id="GO:0005886">
    <property type="term" value="C:plasma membrane"/>
    <property type="evidence" value="ECO:0007669"/>
    <property type="project" value="UniProtKB-SubCell"/>
</dbReference>
<evidence type="ECO:0000256" key="5">
    <source>
        <dbReference type="ARBA" id="ARBA00022989"/>
    </source>
</evidence>
<name>A0A0D5NSB9_9BACL</name>
<dbReference type="Proteomes" id="UP000032633">
    <property type="component" value="Chromosome"/>
</dbReference>
<evidence type="ECO:0000313" key="10">
    <source>
        <dbReference type="Proteomes" id="UP000032633"/>
    </source>
</evidence>
<dbReference type="OrthoDB" id="9811198at2"/>
<evidence type="ECO:0000259" key="8">
    <source>
        <dbReference type="Pfam" id="PF02308"/>
    </source>
</evidence>
<reference evidence="9 10" key="1">
    <citation type="journal article" date="2015" name="J. Biotechnol.">
        <title>Complete genome sequence of Paenibacillus beijingensis 7188(T) (=DSM 24997(T)), a novel rhizobacterium from jujube garden soil.</title>
        <authorList>
            <person name="Kwak Y."/>
            <person name="Shin J.H."/>
        </authorList>
    </citation>
    <scope>NUCLEOTIDE SEQUENCE [LARGE SCALE GENOMIC DNA]</scope>
    <source>
        <strain evidence="9 10">DSM 24997</strain>
    </source>
</reference>
<evidence type="ECO:0000256" key="7">
    <source>
        <dbReference type="SAM" id="Phobius"/>
    </source>
</evidence>
<dbReference type="PATRIC" id="fig|1126833.4.peg.3610"/>
<feature type="transmembrane region" description="Helical" evidence="7">
    <location>
        <begin position="32"/>
        <end position="53"/>
    </location>
</feature>
<dbReference type="Pfam" id="PF02308">
    <property type="entry name" value="MgtC"/>
    <property type="match status" value="1"/>
</dbReference>
<feature type="domain" description="MgtC/SapB/SrpB/YhiD N-terminal" evidence="8">
    <location>
        <begin position="5"/>
        <end position="134"/>
    </location>
</feature>